<dbReference type="EMBL" id="CM042030">
    <property type="protein sequence ID" value="KAI3786875.1"/>
    <property type="molecule type" value="Genomic_DNA"/>
</dbReference>
<reference evidence="2" key="1">
    <citation type="journal article" date="2022" name="Mol. Ecol. Resour.">
        <title>The genomes of chicory, endive, great burdock and yacon provide insights into Asteraceae palaeo-polyploidization history and plant inulin production.</title>
        <authorList>
            <person name="Fan W."/>
            <person name="Wang S."/>
            <person name="Wang H."/>
            <person name="Wang A."/>
            <person name="Jiang F."/>
            <person name="Liu H."/>
            <person name="Zhao H."/>
            <person name="Xu D."/>
            <person name="Zhang Y."/>
        </authorList>
    </citation>
    <scope>NUCLEOTIDE SEQUENCE [LARGE SCALE GENOMIC DNA]</scope>
    <source>
        <strain evidence="2">cv. Yunnan</strain>
    </source>
</reference>
<name>A0ACB9GV89_9ASTR</name>
<evidence type="ECO:0000313" key="1">
    <source>
        <dbReference type="EMBL" id="KAI3786875.1"/>
    </source>
</evidence>
<dbReference type="Proteomes" id="UP001056120">
    <property type="component" value="Linkage Group LG13"/>
</dbReference>
<evidence type="ECO:0000313" key="2">
    <source>
        <dbReference type="Proteomes" id="UP001056120"/>
    </source>
</evidence>
<keyword evidence="2" id="KW-1185">Reference proteome</keyword>
<proteinExistence type="predicted"/>
<sequence length="235" mass="28335">MPPPPVEYTKFYNIRGSHEWGKIISWAYFSDLNVFAVKREGGVQYFRYAHELKTLPGFEMNRLACLKLLYAEEGGRSGWLERALKFEYRNKWVNFKPQRPQRIIHKNKINPITKRPKVTLKWQPPTTMKKIPLRKLPQNFSRYFKWWNYDSRTGEAVIVLDKGDDWETIRVYDPMWLTNLSERDVYTLYKCQIFSDIWDMEQALQFQRVIEVCFAYEIHAGVSWKEKTKEFLRTD</sequence>
<comment type="caution">
    <text evidence="1">The sequence shown here is derived from an EMBL/GenBank/DDBJ whole genome shotgun (WGS) entry which is preliminary data.</text>
</comment>
<organism evidence="1 2">
    <name type="scientific">Smallanthus sonchifolius</name>
    <dbReference type="NCBI Taxonomy" id="185202"/>
    <lineage>
        <taxon>Eukaryota</taxon>
        <taxon>Viridiplantae</taxon>
        <taxon>Streptophyta</taxon>
        <taxon>Embryophyta</taxon>
        <taxon>Tracheophyta</taxon>
        <taxon>Spermatophyta</taxon>
        <taxon>Magnoliopsida</taxon>
        <taxon>eudicotyledons</taxon>
        <taxon>Gunneridae</taxon>
        <taxon>Pentapetalae</taxon>
        <taxon>asterids</taxon>
        <taxon>campanulids</taxon>
        <taxon>Asterales</taxon>
        <taxon>Asteraceae</taxon>
        <taxon>Asteroideae</taxon>
        <taxon>Heliantheae alliance</taxon>
        <taxon>Millerieae</taxon>
        <taxon>Smallanthus</taxon>
    </lineage>
</organism>
<reference evidence="1 2" key="2">
    <citation type="journal article" date="2022" name="Mol. Ecol. Resour.">
        <title>The genomes of chicory, endive, great burdock and yacon provide insights into Asteraceae paleo-polyploidization history and plant inulin production.</title>
        <authorList>
            <person name="Fan W."/>
            <person name="Wang S."/>
            <person name="Wang H."/>
            <person name="Wang A."/>
            <person name="Jiang F."/>
            <person name="Liu H."/>
            <person name="Zhao H."/>
            <person name="Xu D."/>
            <person name="Zhang Y."/>
        </authorList>
    </citation>
    <scope>NUCLEOTIDE SEQUENCE [LARGE SCALE GENOMIC DNA]</scope>
    <source>
        <strain evidence="2">cv. Yunnan</strain>
        <tissue evidence="1">Leaves</tissue>
    </source>
</reference>
<gene>
    <name evidence="1" type="ORF">L1987_40914</name>
</gene>
<protein>
    <submittedName>
        <fullName evidence="1">Uncharacterized protein</fullName>
    </submittedName>
</protein>
<accession>A0ACB9GV89</accession>